<organism evidence="1 2">
    <name type="scientific">Pantoea eucrina</name>
    <dbReference type="NCBI Taxonomy" id="472693"/>
    <lineage>
        <taxon>Bacteria</taxon>
        <taxon>Pseudomonadati</taxon>
        <taxon>Pseudomonadota</taxon>
        <taxon>Gammaproteobacteria</taxon>
        <taxon>Enterobacterales</taxon>
        <taxon>Erwiniaceae</taxon>
        <taxon>Pantoea</taxon>
    </lineage>
</organism>
<dbReference type="SUPFAM" id="SSF160272">
    <property type="entry name" value="Shew3726-like"/>
    <property type="match status" value="1"/>
</dbReference>
<dbReference type="Gene3D" id="3.30.160.140">
    <property type="entry name" value="Shew3726-like"/>
    <property type="match status" value="1"/>
</dbReference>
<protein>
    <submittedName>
        <fullName evidence="1">DUF1488 domain-containing protein</fullName>
    </submittedName>
</protein>
<dbReference type="RefSeq" id="WP_039380749.1">
    <property type="nucleotide sequence ID" value="NZ_CP083448.1"/>
</dbReference>
<comment type="caution">
    <text evidence="1">The sequence shown here is derived from an EMBL/GenBank/DDBJ whole genome shotgun (WGS) entry which is preliminary data.</text>
</comment>
<evidence type="ECO:0000313" key="2">
    <source>
        <dbReference type="Proteomes" id="UP000809137"/>
    </source>
</evidence>
<accession>A0ABS1ZAC8</accession>
<keyword evidence="2" id="KW-1185">Reference proteome</keyword>
<name>A0ABS1ZAC8_9GAMM</name>
<dbReference type="InterPro" id="IPR036692">
    <property type="entry name" value="Shew3726-like_sf"/>
</dbReference>
<dbReference type="EMBL" id="JAFCXS010000022">
    <property type="protein sequence ID" value="MBM0749394.1"/>
    <property type="molecule type" value="Genomic_DNA"/>
</dbReference>
<dbReference type="GeneID" id="84692628"/>
<dbReference type="Proteomes" id="UP000809137">
    <property type="component" value="Unassembled WGS sequence"/>
</dbReference>
<gene>
    <name evidence="1" type="ORF">JJB79_18585</name>
</gene>
<proteinExistence type="predicted"/>
<dbReference type="Pfam" id="PF07369">
    <property type="entry name" value="DUF1488"/>
    <property type="match status" value="1"/>
</dbReference>
<sequence>MNQAIHFPERESWDRQQQAVIFPALVNGMGITCAISQPALHARFGEGEAMALFCAHRWDIEEEAEKLILADAISDQGWVWLS</sequence>
<reference evidence="1 2" key="1">
    <citation type="submission" date="2021-01" db="EMBL/GenBank/DDBJ databases">
        <title>Complete genome sequence of Pantoea eucrina OB49, a heavy metal tolerant bacterium with PGPR potential isolated from wheat in Algeria.</title>
        <authorList>
            <person name="Lekired A."/>
            <person name="Ouzari I.H."/>
        </authorList>
    </citation>
    <scope>NUCLEOTIDE SEQUENCE [LARGE SCALE GENOMIC DNA]</scope>
    <source>
        <strain evidence="1 2">OB49</strain>
    </source>
</reference>
<evidence type="ECO:0000313" key="1">
    <source>
        <dbReference type="EMBL" id="MBM0749394.1"/>
    </source>
</evidence>
<dbReference type="InterPro" id="IPR009962">
    <property type="entry name" value="DUF1488"/>
</dbReference>